<dbReference type="EMBL" id="CM001235">
    <property type="protein sequence ID" value="EHA49417.1"/>
    <property type="molecule type" value="Genomic_DNA"/>
</dbReference>
<dbReference type="RefSeq" id="XP_003719001.1">
    <property type="nucleotide sequence ID" value="XM_003718953.1"/>
</dbReference>
<evidence type="ECO:0000313" key="2">
    <source>
        <dbReference type="Proteomes" id="UP000009058"/>
    </source>
</evidence>
<sequence>MQGALLAKYFTTSKKHHSWKGCVGSGRTEFCAHPGFIKIRATRLKANIWIF</sequence>
<accession>G4NE88</accession>
<protein>
    <submittedName>
        <fullName evidence="1">Uncharacterized protein</fullName>
    </submittedName>
</protein>
<name>G4NE88_PYRO7</name>
<dbReference type="KEGG" id="mgr:MGG_17525"/>
<dbReference type="AlphaFoldDB" id="G4NE88"/>
<organism evidence="1 2">
    <name type="scientific">Pyricularia oryzae (strain 70-15 / ATCC MYA-4617 / FGSC 8958)</name>
    <name type="common">Rice blast fungus</name>
    <name type="synonym">Magnaporthe oryzae</name>
    <dbReference type="NCBI Taxonomy" id="242507"/>
    <lineage>
        <taxon>Eukaryota</taxon>
        <taxon>Fungi</taxon>
        <taxon>Dikarya</taxon>
        <taxon>Ascomycota</taxon>
        <taxon>Pezizomycotina</taxon>
        <taxon>Sordariomycetes</taxon>
        <taxon>Sordariomycetidae</taxon>
        <taxon>Magnaporthales</taxon>
        <taxon>Pyriculariaceae</taxon>
        <taxon>Pyricularia</taxon>
    </lineage>
</organism>
<dbReference type="Proteomes" id="UP000009058">
    <property type="component" value="Chromosome 5"/>
</dbReference>
<proteinExistence type="predicted"/>
<dbReference type="InParanoid" id="G4NE88"/>
<dbReference type="HOGENOM" id="CLU_3106884_0_0_1"/>
<reference key="2">
    <citation type="submission" date="2011-05" db="EMBL/GenBank/DDBJ databases">
        <title>The Genome Sequence of Magnaporthe oryzae 70-15.</title>
        <authorList>
            <consortium name="The Broad Institute Genome Sequencing Platform"/>
            <person name="Ma L.-J."/>
            <person name="Dead R."/>
            <person name="Young S.K."/>
            <person name="Zeng Q."/>
            <person name="Gargeya S."/>
            <person name="Fitzgerald M."/>
            <person name="Haas B."/>
            <person name="Abouelleil A."/>
            <person name="Alvarado L."/>
            <person name="Arachchi H.M."/>
            <person name="Berlin A."/>
            <person name="Brown A."/>
            <person name="Chapman S.B."/>
            <person name="Chen Z."/>
            <person name="Dunbar C."/>
            <person name="Freedman E."/>
            <person name="Gearin G."/>
            <person name="Gellesch M."/>
            <person name="Goldberg J."/>
            <person name="Griggs A."/>
            <person name="Gujja S."/>
            <person name="Heiman D."/>
            <person name="Howarth C."/>
            <person name="Larson L."/>
            <person name="Lui A."/>
            <person name="MacDonald P.J.P."/>
            <person name="Mehta T."/>
            <person name="Montmayeur A."/>
            <person name="Murphy C."/>
            <person name="Neiman D."/>
            <person name="Pearson M."/>
            <person name="Priest M."/>
            <person name="Roberts A."/>
            <person name="Saif S."/>
            <person name="Shea T."/>
            <person name="Shenoy N."/>
            <person name="Sisk P."/>
            <person name="Stolte C."/>
            <person name="Sykes S."/>
            <person name="Yandava C."/>
            <person name="Wortman J."/>
            <person name="Nusbaum C."/>
            <person name="Birren B."/>
        </authorList>
    </citation>
    <scope>NUCLEOTIDE SEQUENCE</scope>
    <source>
        <strain>70-15</strain>
    </source>
</reference>
<evidence type="ECO:0000313" key="1">
    <source>
        <dbReference type="EMBL" id="EHA49417.1"/>
    </source>
</evidence>
<gene>
    <name evidence="1" type="ORF">MGG_17525</name>
</gene>
<dbReference type="GeneID" id="12985090"/>
<reference evidence="1 2" key="1">
    <citation type="journal article" date="2005" name="Nature">
        <title>The genome sequence of the rice blast fungus Magnaporthe grisea.</title>
        <authorList>
            <person name="Dean R.A."/>
            <person name="Talbot N.J."/>
            <person name="Ebbole D.J."/>
            <person name="Farman M.L."/>
            <person name="Mitchell T.K."/>
            <person name="Orbach M.J."/>
            <person name="Thon M."/>
            <person name="Kulkarni R."/>
            <person name="Xu J.R."/>
            <person name="Pan H."/>
            <person name="Read N.D."/>
            <person name="Lee Y.H."/>
            <person name="Carbone I."/>
            <person name="Brown D."/>
            <person name="Oh Y.Y."/>
            <person name="Donofrio N."/>
            <person name="Jeong J.S."/>
            <person name="Soanes D.M."/>
            <person name="Djonovic S."/>
            <person name="Kolomiets E."/>
            <person name="Rehmeyer C."/>
            <person name="Li W."/>
            <person name="Harding M."/>
            <person name="Kim S."/>
            <person name="Lebrun M.H."/>
            <person name="Bohnert H."/>
            <person name="Coughlan S."/>
            <person name="Butler J."/>
            <person name="Calvo S."/>
            <person name="Ma L.J."/>
            <person name="Nicol R."/>
            <person name="Purcell S."/>
            <person name="Nusbaum C."/>
            <person name="Galagan J.E."/>
            <person name="Birren B.W."/>
        </authorList>
    </citation>
    <scope>NUCLEOTIDE SEQUENCE [LARGE SCALE GENOMIC DNA]</scope>
    <source>
        <strain evidence="2">70-15 / ATCC MYA-4617 / FGSC 8958</strain>
    </source>
</reference>
<dbReference type="VEuPathDB" id="FungiDB:MGG_17525"/>
<keyword evidence="2" id="KW-1185">Reference proteome</keyword>